<protein>
    <recommendedName>
        <fullName evidence="1">Replication restart protein PriB</fullName>
    </recommendedName>
</protein>
<sequence length="103" mass="11069">MNQLHLTAQIESLGQLRYTPAGLAALDCSLKAESEVVEAGQPRKVSLEIRAVVVGELVKALQGLGVGKPARFSGFLTHQRNGRGYVLHVTDLLPQPDAQDARP</sequence>
<gene>
    <name evidence="1 2" type="primary">priB</name>
    <name evidence="2" type="ORF">ABDJ85_14955</name>
</gene>
<dbReference type="PIRSF" id="PIRSF003135">
    <property type="entry name" value="Primosomal_n"/>
    <property type="match status" value="1"/>
</dbReference>
<keyword evidence="1" id="KW-0235">DNA replication</keyword>
<comment type="subunit">
    <text evidence="1">Homodimer. Interacts with PriA and DnaT. Component of the replication restart primosome. Primosome assembly occurs via a 'hand-off' mechanism. PriA binds to replication forks, subsequently PriB then DnaT bind; DnaT then displaces ssDNA to generate the helicase loading substrate.</text>
</comment>
<comment type="similarity">
    <text evidence="1">Belongs to the PriB family.</text>
</comment>
<dbReference type="SUPFAM" id="SSF50249">
    <property type="entry name" value="Nucleic acid-binding proteins"/>
    <property type="match status" value="1"/>
</dbReference>
<evidence type="ECO:0000256" key="1">
    <source>
        <dbReference type="HAMAP-Rule" id="MF_00720"/>
    </source>
</evidence>
<keyword evidence="1" id="KW-0639">Primosome</keyword>
<name>A0ABV0G4V8_9BURK</name>
<organism evidence="2 3">
    <name type="scientific">Roseateles paludis</name>
    <dbReference type="NCBI Taxonomy" id="3145238"/>
    <lineage>
        <taxon>Bacteria</taxon>
        <taxon>Pseudomonadati</taxon>
        <taxon>Pseudomonadota</taxon>
        <taxon>Betaproteobacteria</taxon>
        <taxon>Burkholderiales</taxon>
        <taxon>Sphaerotilaceae</taxon>
        <taxon>Roseateles</taxon>
    </lineage>
</organism>
<keyword evidence="1" id="KW-0238">DNA-binding</keyword>
<comment type="function">
    <text evidence="1">Involved in the restart of stalled replication forks, which reloads the replicative helicase on sites other than the origin of replication; the PriA-PriB pathway is the major replication restart pathway. During primosome assembly it facilitates complex formation between PriA and DnaT on DNA; stabilizes PriA on DNA. Stimulates the DNA unwinding activity of PriA helicase.</text>
</comment>
<dbReference type="Proteomes" id="UP001495147">
    <property type="component" value="Unassembled WGS sequence"/>
</dbReference>
<proteinExistence type="inferred from homology"/>
<accession>A0ABV0G4V8</accession>
<reference evidence="2 3" key="1">
    <citation type="submission" date="2024-05" db="EMBL/GenBank/DDBJ databases">
        <title>Roseateles sp. DJS-2-20 16S ribosomal RNA gene Genome sequencing and assembly.</title>
        <authorList>
            <person name="Woo H."/>
        </authorList>
    </citation>
    <scope>NUCLEOTIDE SEQUENCE [LARGE SCALE GENOMIC DNA]</scope>
    <source>
        <strain evidence="2 3">DJS-2-20</strain>
    </source>
</reference>
<dbReference type="NCBIfam" id="TIGR04418">
    <property type="entry name" value="PriB_gamma"/>
    <property type="match status" value="1"/>
</dbReference>
<keyword evidence="3" id="KW-1185">Reference proteome</keyword>
<evidence type="ECO:0000313" key="2">
    <source>
        <dbReference type="EMBL" id="MEO3692776.1"/>
    </source>
</evidence>
<dbReference type="Gene3D" id="2.40.50.140">
    <property type="entry name" value="Nucleic acid-binding proteins"/>
    <property type="match status" value="1"/>
</dbReference>
<dbReference type="RefSeq" id="WP_347705591.1">
    <property type="nucleotide sequence ID" value="NZ_JBDPZD010000004.1"/>
</dbReference>
<dbReference type="InterPro" id="IPR012340">
    <property type="entry name" value="NA-bd_OB-fold"/>
</dbReference>
<dbReference type="Pfam" id="PF22657">
    <property type="entry name" value="SSB_1"/>
    <property type="match status" value="1"/>
</dbReference>
<comment type="caution">
    <text evidence="2">The sequence shown here is derived from an EMBL/GenBank/DDBJ whole genome shotgun (WGS) entry which is preliminary data.</text>
</comment>
<dbReference type="EMBL" id="JBDPZD010000004">
    <property type="protein sequence ID" value="MEO3692776.1"/>
    <property type="molecule type" value="Genomic_DNA"/>
</dbReference>
<evidence type="ECO:0000313" key="3">
    <source>
        <dbReference type="Proteomes" id="UP001495147"/>
    </source>
</evidence>
<dbReference type="InterPro" id="IPR023646">
    <property type="entry name" value="Prisomal_replication_PriB"/>
</dbReference>
<dbReference type="HAMAP" id="MF_00720">
    <property type="entry name" value="PriB"/>
    <property type="match status" value="1"/>
</dbReference>